<evidence type="ECO:0000313" key="3">
    <source>
        <dbReference type="EMBL" id="TKR67122.1"/>
    </source>
</evidence>
<name>A0A4U5MDI2_STECR</name>
<dbReference type="PANTHER" id="PTHR24260:SF136">
    <property type="entry name" value="GH08193P-RELATED"/>
    <property type="match status" value="1"/>
</dbReference>
<dbReference type="PRINTS" id="PR00722">
    <property type="entry name" value="CHYMOTRYPSIN"/>
</dbReference>
<evidence type="ECO:0000256" key="1">
    <source>
        <dbReference type="SAM" id="SignalP"/>
    </source>
</evidence>
<dbReference type="SUPFAM" id="SSF50494">
    <property type="entry name" value="Trypsin-like serine proteases"/>
    <property type="match status" value="1"/>
</dbReference>
<reference evidence="3 4" key="1">
    <citation type="journal article" date="2015" name="Genome Biol.">
        <title>Comparative genomics of Steinernema reveals deeply conserved gene regulatory networks.</title>
        <authorList>
            <person name="Dillman A.R."/>
            <person name="Macchietto M."/>
            <person name="Porter C.F."/>
            <person name="Rogers A."/>
            <person name="Williams B."/>
            <person name="Antoshechkin I."/>
            <person name="Lee M.M."/>
            <person name="Goodwin Z."/>
            <person name="Lu X."/>
            <person name="Lewis E.E."/>
            <person name="Goodrich-Blair H."/>
            <person name="Stock S.P."/>
            <person name="Adams B.J."/>
            <person name="Sternberg P.W."/>
            <person name="Mortazavi A."/>
        </authorList>
    </citation>
    <scope>NUCLEOTIDE SEQUENCE [LARGE SCALE GENOMIC DNA]</scope>
    <source>
        <strain evidence="3 4">ALL</strain>
    </source>
</reference>
<dbReference type="InterPro" id="IPR001314">
    <property type="entry name" value="Peptidase_S1A"/>
</dbReference>
<dbReference type="Gene3D" id="2.40.10.10">
    <property type="entry name" value="Trypsin-like serine proteases"/>
    <property type="match status" value="1"/>
</dbReference>
<protein>
    <recommendedName>
        <fullName evidence="2">Peptidase S1 domain-containing protein</fullName>
    </recommendedName>
</protein>
<dbReference type="InterPro" id="IPR018114">
    <property type="entry name" value="TRYPSIN_HIS"/>
</dbReference>
<comment type="caution">
    <text evidence="3">The sequence shown here is derived from an EMBL/GenBank/DDBJ whole genome shotgun (WGS) entry which is preliminary data.</text>
</comment>
<feature type="signal peptide" evidence="1">
    <location>
        <begin position="1"/>
        <end position="18"/>
    </location>
</feature>
<proteinExistence type="predicted"/>
<dbReference type="GO" id="GO:0006508">
    <property type="term" value="P:proteolysis"/>
    <property type="evidence" value="ECO:0007669"/>
    <property type="project" value="InterPro"/>
</dbReference>
<feature type="chain" id="PRO_5020345806" description="Peptidase S1 domain-containing protein" evidence="1">
    <location>
        <begin position="19"/>
        <end position="381"/>
    </location>
</feature>
<organism evidence="3 4">
    <name type="scientific">Steinernema carpocapsae</name>
    <name type="common">Entomopathogenic nematode</name>
    <dbReference type="NCBI Taxonomy" id="34508"/>
    <lineage>
        <taxon>Eukaryota</taxon>
        <taxon>Metazoa</taxon>
        <taxon>Ecdysozoa</taxon>
        <taxon>Nematoda</taxon>
        <taxon>Chromadorea</taxon>
        <taxon>Rhabditida</taxon>
        <taxon>Tylenchina</taxon>
        <taxon>Panagrolaimomorpha</taxon>
        <taxon>Strongyloidoidea</taxon>
        <taxon>Steinernematidae</taxon>
        <taxon>Steinernema</taxon>
    </lineage>
</organism>
<dbReference type="PANTHER" id="PTHR24260">
    <property type="match status" value="1"/>
</dbReference>
<dbReference type="InterPro" id="IPR001254">
    <property type="entry name" value="Trypsin_dom"/>
</dbReference>
<dbReference type="SMART" id="SM00020">
    <property type="entry name" value="Tryp_SPc"/>
    <property type="match status" value="1"/>
</dbReference>
<dbReference type="Proteomes" id="UP000298663">
    <property type="component" value="Unassembled WGS sequence"/>
</dbReference>
<gene>
    <name evidence="3" type="ORF">L596_023324</name>
</gene>
<evidence type="ECO:0000259" key="2">
    <source>
        <dbReference type="PROSITE" id="PS50240"/>
    </source>
</evidence>
<dbReference type="InterPro" id="IPR009003">
    <property type="entry name" value="Peptidase_S1_PA"/>
</dbReference>
<dbReference type="GO" id="GO:0004252">
    <property type="term" value="F:serine-type endopeptidase activity"/>
    <property type="evidence" value="ECO:0007669"/>
    <property type="project" value="InterPro"/>
</dbReference>
<dbReference type="OrthoDB" id="5820960at2759"/>
<evidence type="ECO:0000313" key="4">
    <source>
        <dbReference type="Proteomes" id="UP000298663"/>
    </source>
</evidence>
<accession>A0A4U5MDI2</accession>
<feature type="domain" description="Peptidase S1" evidence="2">
    <location>
        <begin position="85"/>
        <end position="359"/>
    </location>
</feature>
<dbReference type="STRING" id="34508.A0A4U5MDI2"/>
<dbReference type="PROSITE" id="PS00134">
    <property type="entry name" value="TRYPSIN_HIS"/>
    <property type="match status" value="1"/>
</dbReference>
<keyword evidence="4" id="KW-1185">Reference proteome</keyword>
<keyword evidence="1" id="KW-0732">Signal</keyword>
<sequence length="381" mass="43105">MWALTGFVFSLVFEGFCASYNGSAFLSDSLKLYPEVTKDMLEGIELDLSKILLKEPLDYSEKDGLGENFEDFYKRYVEPMKPRKMWEGERVSWDTLEQEDSTSSQPYRHFPVNIRMGKDESCGGTLITKTHILTAAHCFFKSLAICAPEFKIEYWRGFLYNKTNIVIDTNGDCIGCTDKNHTKTIQYKNIVDKVFIPLGYVKSRCTRNDIALIKLKHTVMPENSVLWTYIAGVGDIPAPLTVGGYGFDPNHPDMNVRYYNQLNNIKVTKCSGSEIKPEHICMESKNSDVCQGDSGSGLMALYPNWTGVIYGIVSFGTDCKAEHEEYLQRKAGIKVDKNFKGSVYVRASFYIAFICKATKESVMLLDGTKCPYPNNAKPLQF</sequence>
<dbReference type="AlphaFoldDB" id="A0A4U5MDI2"/>
<dbReference type="InterPro" id="IPR051333">
    <property type="entry name" value="CLIP_Serine_Protease"/>
</dbReference>
<dbReference type="Pfam" id="PF00089">
    <property type="entry name" value="Trypsin"/>
    <property type="match status" value="1"/>
</dbReference>
<dbReference type="InterPro" id="IPR043504">
    <property type="entry name" value="Peptidase_S1_PA_chymotrypsin"/>
</dbReference>
<reference evidence="3 4" key="2">
    <citation type="journal article" date="2019" name="G3 (Bethesda)">
        <title>Hybrid Assembly of the Genome of the Entomopathogenic Nematode Steinernema carpocapsae Identifies the X-Chromosome.</title>
        <authorList>
            <person name="Serra L."/>
            <person name="Macchietto M."/>
            <person name="Macias-Munoz A."/>
            <person name="McGill C.J."/>
            <person name="Rodriguez I.M."/>
            <person name="Rodriguez B."/>
            <person name="Murad R."/>
            <person name="Mortazavi A."/>
        </authorList>
    </citation>
    <scope>NUCLEOTIDE SEQUENCE [LARGE SCALE GENOMIC DNA]</scope>
    <source>
        <strain evidence="3 4">ALL</strain>
    </source>
</reference>
<dbReference type="EMBL" id="AZBU02000008">
    <property type="protein sequence ID" value="TKR67122.1"/>
    <property type="molecule type" value="Genomic_DNA"/>
</dbReference>
<dbReference type="PROSITE" id="PS50240">
    <property type="entry name" value="TRYPSIN_DOM"/>
    <property type="match status" value="1"/>
</dbReference>